<protein>
    <submittedName>
        <fullName evidence="2">Uncharacterized protein</fullName>
    </submittedName>
</protein>
<accession>A0A841FID5</accession>
<comment type="caution">
    <text evidence="2">The sequence shown here is derived from an EMBL/GenBank/DDBJ whole genome shotgun (WGS) entry which is preliminary data.</text>
</comment>
<reference evidence="2 3" key="1">
    <citation type="submission" date="2020-08" db="EMBL/GenBank/DDBJ databases">
        <title>Genomic Encyclopedia of Type Strains, Phase IV (KMG-IV): sequencing the most valuable type-strain genomes for metagenomic binning, comparative biology and taxonomic classification.</title>
        <authorList>
            <person name="Goeker M."/>
        </authorList>
    </citation>
    <scope>NUCLEOTIDE SEQUENCE [LARGE SCALE GENOMIC DNA]</scope>
    <source>
        <strain evidence="2 3">YIM 65646</strain>
    </source>
</reference>
<name>A0A841FID5_9ACTN</name>
<dbReference type="AlphaFoldDB" id="A0A841FID5"/>
<proteinExistence type="predicted"/>
<keyword evidence="1" id="KW-1133">Transmembrane helix</keyword>
<organism evidence="2 3">
    <name type="scientific">Phytomonospora endophytica</name>
    <dbReference type="NCBI Taxonomy" id="714109"/>
    <lineage>
        <taxon>Bacteria</taxon>
        <taxon>Bacillati</taxon>
        <taxon>Actinomycetota</taxon>
        <taxon>Actinomycetes</taxon>
        <taxon>Micromonosporales</taxon>
        <taxon>Micromonosporaceae</taxon>
        <taxon>Phytomonospora</taxon>
    </lineage>
</organism>
<evidence type="ECO:0000313" key="2">
    <source>
        <dbReference type="EMBL" id="MBB6035966.1"/>
    </source>
</evidence>
<keyword evidence="1" id="KW-0812">Transmembrane</keyword>
<dbReference type="Proteomes" id="UP000548476">
    <property type="component" value="Unassembled WGS sequence"/>
</dbReference>
<evidence type="ECO:0000256" key="1">
    <source>
        <dbReference type="SAM" id="Phobius"/>
    </source>
</evidence>
<keyword evidence="3" id="KW-1185">Reference proteome</keyword>
<keyword evidence="1" id="KW-0472">Membrane</keyword>
<sequence length="57" mass="6019">MWTAGYRHGGEAWHVLISATTGQVVGRRPYSAWKIASLVGSVLAVVAVLIGAIVVSR</sequence>
<gene>
    <name evidence="2" type="ORF">HNR73_003834</name>
</gene>
<feature type="transmembrane region" description="Helical" evidence="1">
    <location>
        <begin position="35"/>
        <end position="55"/>
    </location>
</feature>
<dbReference type="RefSeq" id="WP_184788828.1">
    <property type="nucleotide sequence ID" value="NZ_BONT01000046.1"/>
</dbReference>
<evidence type="ECO:0000313" key="3">
    <source>
        <dbReference type="Proteomes" id="UP000548476"/>
    </source>
</evidence>
<dbReference type="EMBL" id="JACHGT010000008">
    <property type="protein sequence ID" value="MBB6035966.1"/>
    <property type="molecule type" value="Genomic_DNA"/>
</dbReference>